<dbReference type="PANTHER" id="PTHR41291">
    <property type="entry name" value="DNA ALKYLATION REPAIR PROTEIN"/>
    <property type="match status" value="1"/>
</dbReference>
<comment type="caution">
    <text evidence="1">The sequence shown here is derived from an EMBL/GenBank/DDBJ whole genome shotgun (WGS) entry which is preliminary data.</text>
</comment>
<dbReference type="Pfam" id="PF08713">
    <property type="entry name" value="DNA_alkylation"/>
    <property type="match status" value="1"/>
</dbReference>
<dbReference type="CDD" id="cd06561">
    <property type="entry name" value="AlkD_like"/>
    <property type="match status" value="1"/>
</dbReference>
<dbReference type="InterPro" id="IPR014825">
    <property type="entry name" value="DNA_alkylation"/>
</dbReference>
<keyword evidence="2" id="KW-1185">Reference proteome</keyword>
<dbReference type="Proteomes" id="UP000237755">
    <property type="component" value="Unassembled WGS sequence"/>
</dbReference>
<dbReference type="InterPro" id="IPR016024">
    <property type="entry name" value="ARM-type_fold"/>
</dbReference>
<organism evidence="1 2">
    <name type="scientific">Microterricola pindariensis</name>
    <dbReference type="NCBI Taxonomy" id="478010"/>
    <lineage>
        <taxon>Bacteria</taxon>
        <taxon>Bacillati</taxon>
        <taxon>Actinomycetota</taxon>
        <taxon>Actinomycetes</taxon>
        <taxon>Micrococcales</taxon>
        <taxon>Microbacteriaceae</taxon>
        <taxon>Microterricola</taxon>
    </lineage>
</organism>
<reference evidence="1 2" key="1">
    <citation type="journal article" date="2008" name="Int. J. Syst. Evol. Microbiol.">
        <title>Leifsonia pindariensis sp. nov., isolated from the Pindari glacier of the Indian Himalayas, and emended description of the genus Leifsonia.</title>
        <authorList>
            <person name="Reddy G.S."/>
            <person name="Prabagaran S.R."/>
            <person name="Shivaji S."/>
        </authorList>
    </citation>
    <scope>NUCLEOTIDE SEQUENCE [LARGE SCALE GENOMIC DNA]</scope>
    <source>
        <strain evidence="1 2">PON 10</strain>
    </source>
</reference>
<proteinExistence type="predicted"/>
<gene>
    <name evidence="1" type="ORF">GY24_01635</name>
</gene>
<dbReference type="RefSeq" id="WP_104474069.1">
    <property type="nucleotide sequence ID" value="NZ_MPZN01000003.1"/>
</dbReference>
<dbReference type="SUPFAM" id="SSF48371">
    <property type="entry name" value="ARM repeat"/>
    <property type="match status" value="1"/>
</dbReference>
<name>A0ABX5B0M5_9MICO</name>
<protein>
    <submittedName>
        <fullName evidence="1">DNA alkylation repair protein</fullName>
    </submittedName>
</protein>
<accession>A0ABX5B0M5</accession>
<dbReference type="PANTHER" id="PTHR41291:SF1">
    <property type="entry name" value="DNA ALKYLATION REPAIR PROTEIN"/>
    <property type="match status" value="1"/>
</dbReference>
<dbReference type="Gene3D" id="1.25.10.90">
    <property type="match status" value="1"/>
</dbReference>
<sequence length="228" mass="25073">MAQTTVESARVAELLAELAALEEPRVREVNANHGDDHGVNLGKLRAVAKRLKTDHELALELWDSGDSAARLLAILVCRPKSFTAAELDAMIREARTPKVIDWLVNYVVKKSPHAEALRLAWSADPDQLVAAAGWALTAERVAKTPDGLDLPGLLDVVEAEMKAAPDRLQWEMNHTLAEIGISHAEYRPRALEIGERLEVLKDYPTPPNCTSPYAPIWIAEIVGRRAGE</sequence>
<dbReference type="EMBL" id="MPZN01000003">
    <property type="protein sequence ID" value="PPL20273.1"/>
    <property type="molecule type" value="Genomic_DNA"/>
</dbReference>
<evidence type="ECO:0000313" key="2">
    <source>
        <dbReference type="Proteomes" id="UP000237755"/>
    </source>
</evidence>
<evidence type="ECO:0000313" key="1">
    <source>
        <dbReference type="EMBL" id="PPL20273.1"/>
    </source>
</evidence>